<dbReference type="EMBL" id="QZAF01001066">
    <property type="protein sequence ID" value="THV63720.1"/>
    <property type="molecule type" value="Genomic_DNA"/>
</dbReference>
<accession>A0A4S8RYW5</accession>
<comment type="caution">
    <text evidence="1">The sequence shown here is derived from an EMBL/GenBank/DDBJ whole genome shotgun (WGS) entry which is preliminary data.</text>
</comment>
<dbReference type="Proteomes" id="UP000304951">
    <property type="component" value="Unassembled WGS sequence"/>
</dbReference>
<reference evidence="1" key="1">
    <citation type="submission" date="2018-10" db="EMBL/GenBank/DDBJ databases">
        <title>Fifty Aureobasidium pullulans genomes reveal a recombining polyextremotolerant generalist.</title>
        <authorList>
            <person name="Gostincar C."/>
            <person name="Turk M."/>
            <person name="Zajc J."/>
            <person name="Gunde-Cimerman N."/>
        </authorList>
    </citation>
    <scope>NUCLEOTIDE SEQUENCE [LARGE SCALE GENOMIC DNA]</scope>
    <source>
        <strain evidence="1">EXF-11900</strain>
    </source>
</reference>
<protein>
    <submittedName>
        <fullName evidence="1">Uncharacterized protein</fullName>
    </submittedName>
</protein>
<evidence type="ECO:0000313" key="1">
    <source>
        <dbReference type="EMBL" id="THV63720.1"/>
    </source>
</evidence>
<organism evidence="1">
    <name type="scientific">Aureobasidium pullulans</name>
    <name type="common">Black yeast</name>
    <name type="synonym">Pullularia pullulans</name>
    <dbReference type="NCBI Taxonomy" id="5580"/>
    <lineage>
        <taxon>Eukaryota</taxon>
        <taxon>Fungi</taxon>
        <taxon>Dikarya</taxon>
        <taxon>Ascomycota</taxon>
        <taxon>Pezizomycotina</taxon>
        <taxon>Dothideomycetes</taxon>
        <taxon>Dothideomycetidae</taxon>
        <taxon>Dothideales</taxon>
        <taxon>Saccotheciaceae</taxon>
        <taxon>Aureobasidium</taxon>
    </lineage>
</organism>
<sequence>MWVLHGAYKKMWRGEDSRQIMIAFLTPTTDAQTTIHHTKELAIKTGSSEKEAENVEHEFIFLWEVPDDNVIHIVSMDLVVRRGFALPEIWTAQALPNLSDLRSAIEDHGYELSPLERGYLCGVIACMFGVRAPVHEIAFQMSRWARRGNHARKSWEIIDQAIEEAIQDRKITVAEDLDIEAEKAYLMFELSWLEDAHDETVMEIGWALQDRDHAGIVQAKLANEELKIVGHRQSTADQIETMCQMVGL</sequence>
<gene>
    <name evidence="1" type="ORF">D6D28_10444</name>
</gene>
<dbReference type="AlphaFoldDB" id="A0A4S8RYW5"/>
<proteinExistence type="predicted"/>
<name>A0A4S8RYW5_AURPU</name>